<keyword evidence="3" id="KW-1185">Reference proteome</keyword>
<dbReference type="HOGENOM" id="CLU_091659_0_0_9"/>
<dbReference type="KEGG" id="tnr:Thena_0731"/>
<keyword evidence="1" id="KW-0812">Transmembrane</keyword>
<evidence type="ECO:0000313" key="3">
    <source>
        <dbReference type="Proteomes" id="UP000011765"/>
    </source>
</evidence>
<evidence type="ECO:0008006" key="4">
    <source>
        <dbReference type="Google" id="ProtNLM"/>
    </source>
</evidence>
<reference evidence="2 3" key="1">
    <citation type="submission" date="2011-04" db="EMBL/GenBank/DDBJ databases">
        <title>The complete genome of Thermodesulfobium narugense DSM 14796.</title>
        <authorList>
            <consortium name="US DOE Joint Genome Institute (JGI-PGF)"/>
            <person name="Lucas S."/>
            <person name="Han J."/>
            <person name="Lapidus A."/>
            <person name="Bruce D."/>
            <person name="Goodwin L."/>
            <person name="Pitluck S."/>
            <person name="Peters L."/>
            <person name="Kyrpides N."/>
            <person name="Mavromatis K."/>
            <person name="Pagani I."/>
            <person name="Ivanova N."/>
            <person name="Ovchinnikova G."/>
            <person name="Zhang X."/>
            <person name="Saunders L."/>
            <person name="Detter J.C."/>
            <person name="Tapia R."/>
            <person name="Han C."/>
            <person name="Land M."/>
            <person name="Hauser L."/>
            <person name="Markowitz V."/>
            <person name="Cheng J.-F."/>
            <person name="Hugenholtz P."/>
            <person name="Woyke T."/>
            <person name="Wu D."/>
            <person name="Spring S."/>
            <person name="Schroeder M."/>
            <person name="Brambilla E."/>
            <person name="Klenk H.-P."/>
            <person name="Eisen J.A."/>
        </authorList>
    </citation>
    <scope>NUCLEOTIDE SEQUENCE [LARGE SCALE GENOMIC DNA]</scope>
    <source>
        <strain evidence="2 3">DSM 14796</strain>
    </source>
</reference>
<evidence type="ECO:0000256" key="1">
    <source>
        <dbReference type="SAM" id="Phobius"/>
    </source>
</evidence>
<accession>M1E797</accession>
<name>M1E797_9BACT</name>
<feature type="transmembrane region" description="Helical" evidence="1">
    <location>
        <begin position="55"/>
        <end position="74"/>
    </location>
</feature>
<dbReference type="STRING" id="747365.Thena_0731"/>
<keyword evidence="1" id="KW-0472">Membrane</keyword>
<feature type="transmembrane region" description="Helical" evidence="1">
    <location>
        <begin position="136"/>
        <end position="159"/>
    </location>
</feature>
<dbReference type="eggNOG" id="COG1811">
    <property type="taxonomic scope" value="Bacteria"/>
</dbReference>
<dbReference type="PANTHER" id="PTHR36111">
    <property type="entry name" value="INNER MEMBRANE PROTEIN-RELATED"/>
    <property type="match status" value="1"/>
</dbReference>
<gene>
    <name evidence="2" type="ORF">Thena_0731</name>
</gene>
<feature type="transmembrane region" description="Helical" evidence="1">
    <location>
        <begin position="94"/>
        <end position="116"/>
    </location>
</feature>
<sequence>MTGTIINAFSVIIGSSIGLVMGSRLAEKYKNIVINAISLVTLLIGLKLALEVKSIFWVLLSLILGGLIGEFISLEGLIERFGNYVNKKMQKGDVVNAFMSASLLFCVGPMSILGSFQDGLKGDYSILLLKSALDGVSSLFLASSLGVGVFFSFITILIYQGSLTLFANALSGLFSNTNIASNFYATGGIMLIGIGFNLLSLTKIKTINYIFALILIIIFSKFGGIL</sequence>
<dbReference type="Proteomes" id="UP000011765">
    <property type="component" value="Chromosome"/>
</dbReference>
<evidence type="ECO:0000313" key="2">
    <source>
        <dbReference type="EMBL" id="AEE14365.1"/>
    </source>
</evidence>
<keyword evidence="1" id="KW-1133">Transmembrane helix</keyword>
<feature type="transmembrane region" description="Helical" evidence="1">
    <location>
        <begin position="32"/>
        <end position="49"/>
    </location>
</feature>
<dbReference type="AlphaFoldDB" id="M1E797"/>
<dbReference type="EMBL" id="CP002690">
    <property type="protein sequence ID" value="AEE14365.1"/>
    <property type="molecule type" value="Genomic_DNA"/>
</dbReference>
<feature type="transmembrane region" description="Helical" evidence="1">
    <location>
        <begin position="6"/>
        <end position="25"/>
    </location>
</feature>
<proteinExistence type="predicted"/>
<feature type="transmembrane region" description="Helical" evidence="1">
    <location>
        <begin position="206"/>
        <end position="224"/>
    </location>
</feature>
<dbReference type="PANTHER" id="PTHR36111:SF2">
    <property type="entry name" value="INNER MEMBRANE PROTEIN"/>
    <property type="match status" value="1"/>
</dbReference>
<dbReference type="Pfam" id="PF04474">
    <property type="entry name" value="DUF554"/>
    <property type="match status" value="1"/>
</dbReference>
<organism evidence="2 3">
    <name type="scientific">Thermodesulfobium narugense DSM 14796</name>
    <dbReference type="NCBI Taxonomy" id="747365"/>
    <lineage>
        <taxon>Bacteria</taxon>
        <taxon>Pseudomonadati</taxon>
        <taxon>Thermodesulfobiota</taxon>
        <taxon>Thermodesulfobiia</taxon>
        <taxon>Thermodesulfobiales</taxon>
        <taxon>Thermodesulfobiaceae</taxon>
        <taxon>Thermodesulfobium</taxon>
    </lineage>
</organism>
<protein>
    <recommendedName>
        <fullName evidence="4">DUF554 domain-containing protein</fullName>
    </recommendedName>
</protein>
<feature type="transmembrane region" description="Helical" evidence="1">
    <location>
        <begin position="179"/>
        <end position="200"/>
    </location>
</feature>
<dbReference type="RefSeq" id="WP_013756092.1">
    <property type="nucleotide sequence ID" value="NC_015499.1"/>
</dbReference>
<dbReference type="InterPro" id="IPR007563">
    <property type="entry name" value="DUF554"/>
</dbReference>